<dbReference type="InterPro" id="IPR000884">
    <property type="entry name" value="TSP1_rpt"/>
</dbReference>
<dbReference type="PROSITE" id="PS50092">
    <property type="entry name" value="TSP1"/>
    <property type="match status" value="4"/>
</dbReference>
<dbReference type="Proteomes" id="UP000007875">
    <property type="component" value="Unassembled WGS sequence"/>
</dbReference>
<dbReference type="InterPro" id="IPR036383">
    <property type="entry name" value="TSP1_rpt_sf"/>
</dbReference>
<dbReference type="Ensembl" id="ENSCSAVT00000004601.1">
    <property type="protein sequence ID" value="ENSCSAVP00000004535.1"/>
    <property type="gene ID" value="ENSCSAVG00000002693.1"/>
</dbReference>
<dbReference type="GeneTree" id="ENSGT00940000163557"/>
<dbReference type="PANTHER" id="PTHR22906">
    <property type="entry name" value="PROPERDIN"/>
    <property type="match status" value="1"/>
</dbReference>
<dbReference type="FunFam" id="2.20.100.10:FF:000001">
    <property type="entry name" value="semaphorin-5A isoform X1"/>
    <property type="match status" value="1"/>
</dbReference>
<reference evidence="7" key="1">
    <citation type="submission" date="2003-08" db="EMBL/GenBank/DDBJ databases">
        <authorList>
            <person name="Birren B."/>
            <person name="Nusbaum C."/>
            <person name="Abebe A."/>
            <person name="Abouelleil A."/>
            <person name="Adekoya E."/>
            <person name="Ait-zahra M."/>
            <person name="Allen N."/>
            <person name="Allen T."/>
            <person name="An P."/>
            <person name="Anderson M."/>
            <person name="Anderson S."/>
            <person name="Arachchi H."/>
            <person name="Armbruster J."/>
            <person name="Bachantsang P."/>
            <person name="Baldwin J."/>
            <person name="Barry A."/>
            <person name="Bayul T."/>
            <person name="Blitshsteyn B."/>
            <person name="Bloom T."/>
            <person name="Blye J."/>
            <person name="Boguslavskiy L."/>
            <person name="Borowsky M."/>
            <person name="Boukhgalter B."/>
            <person name="Brunache A."/>
            <person name="Butler J."/>
            <person name="Calixte N."/>
            <person name="Calvo S."/>
            <person name="Camarata J."/>
            <person name="Campo K."/>
            <person name="Chang J."/>
            <person name="Cheshatsang Y."/>
            <person name="Citroen M."/>
            <person name="Collymore A."/>
            <person name="Considine T."/>
            <person name="Cook A."/>
            <person name="Cooke P."/>
            <person name="Corum B."/>
            <person name="Cuomo C."/>
            <person name="David R."/>
            <person name="Dawoe T."/>
            <person name="Degray S."/>
            <person name="Dodge S."/>
            <person name="Dooley K."/>
            <person name="Dorje P."/>
            <person name="Dorjee K."/>
            <person name="Dorris L."/>
            <person name="Duffey N."/>
            <person name="Dupes A."/>
            <person name="Elkins T."/>
            <person name="Engels R."/>
            <person name="Erickson J."/>
            <person name="Farina A."/>
            <person name="Faro S."/>
            <person name="Ferreira P."/>
            <person name="Fischer H."/>
            <person name="Fitzgerald M."/>
            <person name="Foley K."/>
            <person name="Gage D."/>
            <person name="Galagan J."/>
            <person name="Gearin G."/>
            <person name="Gnerre S."/>
            <person name="Gnirke A."/>
            <person name="Goyette A."/>
            <person name="Graham J."/>
            <person name="Grandbois E."/>
            <person name="Gyaltsen K."/>
            <person name="Hafez N."/>
            <person name="Hagopian D."/>
            <person name="Hagos B."/>
            <person name="Hall J."/>
            <person name="Hatcher B."/>
            <person name="Heller A."/>
            <person name="Higgins H."/>
            <person name="Honan T."/>
            <person name="Horn A."/>
            <person name="Houde N."/>
            <person name="Hughes L."/>
            <person name="Hulme W."/>
            <person name="Husby E."/>
            <person name="Iliev I."/>
            <person name="Jaffe D."/>
            <person name="Jones C."/>
            <person name="Kamal M."/>
            <person name="Kamat A."/>
            <person name="Kamvysselis M."/>
            <person name="Karlsson E."/>
            <person name="Kells C."/>
            <person name="Kieu A."/>
            <person name="Kisner P."/>
            <person name="Kodira C."/>
            <person name="Kulbokas E."/>
            <person name="Labutti K."/>
            <person name="Lama D."/>
            <person name="Landers T."/>
            <person name="Leger J."/>
            <person name="Levine S."/>
            <person name="Lewis D."/>
            <person name="Lewis T."/>
            <person name="Lindblad-toh K."/>
            <person name="Liu X."/>
            <person name="Lokyitsang T."/>
            <person name="Lokyitsang Y."/>
            <person name="Lucien O."/>
            <person name="Lui A."/>
            <person name="Ma L.J."/>
            <person name="Mabbitt R."/>
            <person name="Macdonald J."/>
            <person name="Maclean C."/>
            <person name="Major J."/>
            <person name="Manning J."/>
            <person name="Marabella R."/>
            <person name="Maru K."/>
            <person name="Matthews C."/>
            <person name="Mauceli E."/>
            <person name="Mccarthy M."/>
            <person name="Mcdonough S."/>
            <person name="Mcghee T."/>
            <person name="Meldrim J."/>
            <person name="Meneus L."/>
            <person name="Mesirov J."/>
            <person name="Mihalev A."/>
            <person name="Mihova T."/>
            <person name="Mikkelsen T."/>
            <person name="Mlenga V."/>
            <person name="Moru K."/>
            <person name="Mozes J."/>
            <person name="Mulrain L."/>
            <person name="Munson G."/>
            <person name="Naylor J."/>
            <person name="Newes C."/>
            <person name="Nguyen C."/>
            <person name="Nguyen N."/>
            <person name="Nguyen T."/>
            <person name="Nicol R."/>
            <person name="Nielsen C."/>
            <person name="Nizzari M."/>
            <person name="Norbu C."/>
            <person name="Norbu N."/>
            <person name="O'donnell P."/>
            <person name="Okoawo O."/>
            <person name="O'leary S."/>
            <person name="Omotosho B."/>
            <person name="O'neill K."/>
            <person name="Osman S."/>
            <person name="Parker S."/>
            <person name="Perrin D."/>
            <person name="Phunkhang P."/>
            <person name="Piqani B."/>
            <person name="Purcell S."/>
            <person name="Rachupka T."/>
            <person name="Ramasamy U."/>
            <person name="Rameau R."/>
            <person name="Ray V."/>
            <person name="Raymond C."/>
            <person name="Retta R."/>
            <person name="Richardson S."/>
            <person name="Rise C."/>
            <person name="Rodriguez J."/>
            <person name="Rogers J."/>
            <person name="Rogov P."/>
            <person name="Rutman M."/>
            <person name="Schupbach R."/>
            <person name="Seaman C."/>
            <person name="Settipalli S."/>
            <person name="Sharpe T."/>
            <person name="Sheridan J."/>
            <person name="Sherpa N."/>
            <person name="Shi J."/>
            <person name="Smirnov S."/>
            <person name="Smith C."/>
            <person name="Sougnez C."/>
            <person name="Spencer B."/>
            <person name="Stalker J."/>
            <person name="Stange-thomann N."/>
            <person name="Stavropoulos S."/>
            <person name="Stetson K."/>
            <person name="Stone C."/>
            <person name="Stone S."/>
            <person name="Stubbs M."/>
            <person name="Talamas J."/>
            <person name="Tchuinga P."/>
            <person name="Tenzing P."/>
            <person name="Tesfaye S."/>
            <person name="Theodore J."/>
            <person name="Thoulutsang Y."/>
            <person name="Topham K."/>
            <person name="Towey S."/>
            <person name="Tsamla T."/>
            <person name="Tsomo N."/>
            <person name="Vallee D."/>
            <person name="Vassiliev H."/>
            <person name="Venkataraman V."/>
            <person name="Vinson J."/>
            <person name="Vo A."/>
            <person name="Wade C."/>
            <person name="Wang S."/>
            <person name="Wangchuk T."/>
            <person name="Wangdi T."/>
            <person name="Whittaker C."/>
            <person name="Wilkinson J."/>
            <person name="Wu Y."/>
            <person name="Wyman D."/>
            <person name="Yadav S."/>
            <person name="Yang S."/>
            <person name="Yang X."/>
            <person name="Yeager S."/>
            <person name="Yee E."/>
            <person name="Young G."/>
            <person name="Zainoun J."/>
            <person name="Zembeck L."/>
            <person name="Zimmer A."/>
            <person name="Zody M."/>
            <person name="Lander E."/>
        </authorList>
    </citation>
    <scope>NUCLEOTIDE SEQUENCE [LARGE SCALE GENOMIC DNA]</scope>
</reference>
<reference evidence="6" key="3">
    <citation type="submission" date="2025-09" db="UniProtKB">
        <authorList>
            <consortium name="Ensembl"/>
        </authorList>
    </citation>
    <scope>IDENTIFICATION</scope>
</reference>
<keyword evidence="7" id="KW-1185">Reference proteome</keyword>
<dbReference type="HOGENOM" id="CLU_047129_0_2_1"/>
<keyword evidence="2" id="KW-0964">Secreted</keyword>
<name>H2YGT6_CIOSA</name>
<protein>
    <submittedName>
        <fullName evidence="6">Uncharacterized protein</fullName>
    </submittedName>
</protein>
<sequence>MRLRACNNGVFGQDGCTGDISEGEACNTNACPGYSQWTQWSICSVSCAGGTQSRERACLSPNRDCVGPSFEERGCNFQACPYWTPWGGFGSCSETCGGGVRVHSRRCIGGEPGSEGCEGASSESSACNSQNCPQWSTWGPYSPCSKTCNNGTQERLRYCDGGTIGDAGCIGPASMTISCNPQACPYWSEWSAFSDCSTTCGNGVRTHDRQCIGGSIGEQGCIGDNSETVVCNSG</sequence>
<dbReference type="InterPro" id="IPR052065">
    <property type="entry name" value="Compl_asym_regulator"/>
</dbReference>
<dbReference type="PANTHER" id="PTHR22906:SF43">
    <property type="entry name" value="PROPERDIN"/>
    <property type="match status" value="1"/>
</dbReference>
<evidence type="ECO:0000313" key="6">
    <source>
        <dbReference type="Ensembl" id="ENSCSAVP00000004535.1"/>
    </source>
</evidence>
<evidence type="ECO:0000256" key="2">
    <source>
        <dbReference type="ARBA" id="ARBA00022525"/>
    </source>
</evidence>
<reference evidence="6" key="2">
    <citation type="submission" date="2025-08" db="UniProtKB">
        <authorList>
            <consortium name="Ensembl"/>
        </authorList>
    </citation>
    <scope>IDENTIFICATION</scope>
</reference>
<evidence type="ECO:0000256" key="5">
    <source>
        <dbReference type="ARBA" id="ARBA00023157"/>
    </source>
</evidence>
<dbReference type="PRINTS" id="PR01705">
    <property type="entry name" value="TSP1REPEAT"/>
</dbReference>
<evidence type="ECO:0000256" key="3">
    <source>
        <dbReference type="ARBA" id="ARBA00022729"/>
    </source>
</evidence>
<keyword evidence="3" id="KW-0732">Signal</keyword>
<evidence type="ECO:0000256" key="4">
    <source>
        <dbReference type="ARBA" id="ARBA00022737"/>
    </source>
</evidence>
<evidence type="ECO:0000256" key="1">
    <source>
        <dbReference type="ARBA" id="ARBA00004613"/>
    </source>
</evidence>
<comment type="subcellular location">
    <subcellularLocation>
        <location evidence="1">Secreted</location>
    </subcellularLocation>
</comment>
<evidence type="ECO:0000313" key="7">
    <source>
        <dbReference type="Proteomes" id="UP000007875"/>
    </source>
</evidence>
<dbReference type="OMA" id="YSTWNIQ"/>
<keyword evidence="4" id="KW-0677">Repeat</keyword>
<organism evidence="6 7">
    <name type="scientific">Ciona savignyi</name>
    <name type="common">Pacific transparent sea squirt</name>
    <dbReference type="NCBI Taxonomy" id="51511"/>
    <lineage>
        <taxon>Eukaryota</taxon>
        <taxon>Metazoa</taxon>
        <taxon>Chordata</taxon>
        <taxon>Tunicata</taxon>
        <taxon>Ascidiacea</taxon>
        <taxon>Phlebobranchia</taxon>
        <taxon>Cionidae</taxon>
        <taxon>Ciona</taxon>
    </lineage>
</organism>
<accession>H2YGT6</accession>
<dbReference type="Pfam" id="PF00090">
    <property type="entry name" value="TSP_1"/>
    <property type="match status" value="4"/>
</dbReference>
<keyword evidence="5" id="KW-1015">Disulfide bond</keyword>
<dbReference type="AlphaFoldDB" id="H2YGT6"/>
<dbReference type="SUPFAM" id="SSF82895">
    <property type="entry name" value="TSP-1 type 1 repeat"/>
    <property type="match status" value="4"/>
</dbReference>
<proteinExistence type="predicted"/>
<dbReference type="SMART" id="SM00209">
    <property type="entry name" value="TSP1"/>
    <property type="match status" value="4"/>
</dbReference>
<dbReference type="Gene3D" id="2.20.100.10">
    <property type="entry name" value="Thrombospondin type-1 (TSP1) repeat"/>
    <property type="match status" value="4"/>
</dbReference>